<comment type="subcellular location">
    <subcellularLocation>
        <location evidence="4">Nucleus</location>
    </subcellularLocation>
</comment>
<dbReference type="SMART" id="SM00353">
    <property type="entry name" value="HLH"/>
    <property type="match status" value="1"/>
</dbReference>
<name>A0AAQ3XCY3_PASNO</name>
<organism evidence="6 7">
    <name type="scientific">Paspalum notatum var. saurae</name>
    <dbReference type="NCBI Taxonomy" id="547442"/>
    <lineage>
        <taxon>Eukaryota</taxon>
        <taxon>Viridiplantae</taxon>
        <taxon>Streptophyta</taxon>
        <taxon>Embryophyta</taxon>
        <taxon>Tracheophyta</taxon>
        <taxon>Spermatophyta</taxon>
        <taxon>Magnoliopsida</taxon>
        <taxon>Liliopsida</taxon>
        <taxon>Poales</taxon>
        <taxon>Poaceae</taxon>
        <taxon>PACMAD clade</taxon>
        <taxon>Panicoideae</taxon>
        <taxon>Andropogonodae</taxon>
        <taxon>Paspaleae</taxon>
        <taxon>Paspalinae</taxon>
        <taxon>Paspalum</taxon>
    </lineage>
</organism>
<dbReference type="PROSITE" id="PS50888">
    <property type="entry name" value="BHLH"/>
    <property type="match status" value="1"/>
</dbReference>
<dbReference type="PANTHER" id="PTHR11514:SF140">
    <property type="entry name" value="TRANSCRIPTION FACTOR"/>
    <property type="match status" value="1"/>
</dbReference>
<feature type="domain" description="BHLH" evidence="5">
    <location>
        <begin position="90"/>
        <end position="139"/>
    </location>
</feature>
<evidence type="ECO:0000256" key="1">
    <source>
        <dbReference type="ARBA" id="ARBA00005510"/>
    </source>
</evidence>
<evidence type="ECO:0000313" key="7">
    <source>
        <dbReference type="Proteomes" id="UP001341281"/>
    </source>
</evidence>
<sequence>MGEFLWPSSDTCCPSSFTAGHHDDDDDQVLDLVVLKQWLGDDDDALCGWGDGGSISAAKDQQYAGKSLAPPPVVARRRGRKPGPRTTNGRPAITHVQAERQRRDKLHRRFCELRAAVPTVSRMDRASLLADAARYIAELRGRVEQLEAEQDPALVAPAPTVTTSSSHSLVSGLGVREEELEVRMAGPEAAVLRMTTAARHAPARFMDALRSLDLPVRHACVCCVGGVTVLDALVDVSTAAALRDEGGLRAALLHRLQVS</sequence>
<accession>A0AAQ3XCY3</accession>
<keyword evidence="4" id="KW-0539">Nucleus</keyword>
<gene>
    <name evidence="6" type="ORF">U9M48_037950</name>
</gene>
<dbReference type="Gene3D" id="4.10.280.10">
    <property type="entry name" value="Helix-loop-helix DNA-binding domain"/>
    <property type="match status" value="1"/>
</dbReference>
<protein>
    <recommendedName>
        <fullName evidence="4">Transcription factor</fullName>
        <shortName evidence="4">bHLH transcription factor</shortName>
    </recommendedName>
    <alternativeName>
        <fullName evidence="4">Basic helix-loop-helix protein</fullName>
    </alternativeName>
</protein>
<dbReference type="Proteomes" id="UP001341281">
    <property type="component" value="Chromosome 09"/>
</dbReference>
<dbReference type="Pfam" id="PF00010">
    <property type="entry name" value="HLH"/>
    <property type="match status" value="1"/>
</dbReference>
<dbReference type="EMBL" id="CP144753">
    <property type="protein sequence ID" value="WVZ91827.1"/>
    <property type="molecule type" value="Genomic_DNA"/>
</dbReference>
<dbReference type="InterPro" id="IPR036638">
    <property type="entry name" value="HLH_DNA-bd_sf"/>
</dbReference>
<dbReference type="GO" id="GO:0003700">
    <property type="term" value="F:DNA-binding transcription factor activity"/>
    <property type="evidence" value="ECO:0007669"/>
    <property type="project" value="InterPro"/>
</dbReference>
<evidence type="ECO:0000256" key="3">
    <source>
        <dbReference type="ARBA" id="ARBA00023163"/>
    </source>
</evidence>
<keyword evidence="2 4" id="KW-0805">Transcription regulation</keyword>
<dbReference type="InterPro" id="IPR045084">
    <property type="entry name" value="AIB/MYC-like"/>
</dbReference>
<keyword evidence="7" id="KW-1185">Reference proteome</keyword>
<dbReference type="InterPro" id="IPR011598">
    <property type="entry name" value="bHLH_dom"/>
</dbReference>
<reference evidence="6 7" key="1">
    <citation type="submission" date="2024-02" db="EMBL/GenBank/DDBJ databases">
        <title>High-quality chromosome-scale genome assembly of Pensacola bahiagrass (Paspalum notatum Flugge var. saurae).</title>
        <authorList>
            <person name="Vega J.M."/>
            <person name="Podio M."/>
            <person name="Orjuela J."/>
            <person name="Siena L.A."/>
            <person name="Pessino S.C."/>
            <person name="Combes M.C."/>
            <person name="Mariac C."/>
            <person name="Albertini E."/>
            <person name="Pupilli F."/>
            <person name="Ortiz J.P.A."/>
            <person name="Leblanc O."/>
        </authorList>
    </citation>
    <scope>NUCLEOTIDE SEQUENCE [LARGE SCALE GENOMIC DNA]</scope>
    <source>
        <strain evidence="6">R1</strain>
        <tissue evidence="6">Leaf</tissue>
    </source>
</reference>
<dbReference type="AlphaFoldDB" id="A0AAQ3XCY3"/>
<proteinExistence type="inferred from homology"/>
<evidence type="ECO:0000259" key="5">
    <source>
        <dbReference type="PROSITE" id="PS50888"/>
    </source>
</evidence>
<dbReference type="PANTHER" id="PTHR11514">
    <property type="entry name" value="MYC"/>
    <property type="match status" value="1"/>
</dbReference>
<keyword evidence="3 4" id="KW-0804">Transcription</keyword>
<comment type="similarity">
    <text evidence="1">Belongs to the bHLH protein family.</text>
</comment>
<dbReference type="GO" id="GO:0000976">
    <property type="term" value="F:transcription cis-regulatory region binding"/>
    <property type="evidence" value="ECO:0007669"/>
    <property type="project" value="TreeGrafter"/>
</dbReference>
<evidence type="ECO:0000313" key="6">
    <source>
        <dbReference type="EMBL" id="WVZ91827.1"/>
    </source>
</evidence>
<dbReference type="SUPFAM" id="SSF47459">
    <property type="entry name" value="HLH, helix-loop-helix DNA-binding domain"/>
    <property type="match status" value="1"/>
</dbReference>
<evidence type="ECO:0000256" key="4">
    <source>
        <dbReference type="RuleBase" id="RU369104"/>
    </source>
</evidence>
<dbReference type="GO" id="GO:0005634">
    <property type="term" value="C:nucleus"/>
    <property type="evidence" value="ECO:0007669"/>
    <property type="project" value="UniProtKB-SubCell"/>
</dbReference>
<evidence type="ECO:0000256" key="2">
    <source>
        <dbReference type="ARBA" id="ARBA00023015"/>
    </source>
</evidence>
<dbReference type="GO" id="GO:0046983">
    <property type="term" value="F:protein dimerization activity"/>
    <property type="evidence" value="ECO:0007669"/>
    <property type="project" value="InterPro"/>
</dbReference>